<accession>A0AAW1U9Y5</accession>
<gene>
    <name evidence="3" type="ORF">WA026_018630</name>
</gene>
<feature type="coiled-coil region" evidence="1">
    <location>
        <begin position="36"/>
        <end position="77"/>
    </location>
</feature>
<evidence type="ECO:0008006" key="5">
    <source>
        <dbReference type="Google" id="ProtNLM"/>
    </source>
</evidence>
<dbReference type="GO" id="GO:0051087">
    <property type="term" value="F:protein-folding chaperone binding"/>
    <property type="evidence" value="ECO:0007669"/>
    <property type="project" value="InterPro"/>
</dbReference>
<dbReference type="PANTHER" id="PTHR12334:SF6">
    <property type="entry name" value="BAG FAMILY MOLECULAR CHAPERONE REGULATOR 2"/>
    <property type="match status" value="1"/>
</dbReference>
<reference evidence="3 4" key="1">
    <citation type="submission" date="2023-03" db="EMBL/GenBank/DDBJ databases">
        <title>Genome insight into feeding habits of ladybird beetles.</title>
        <authorList>
            <person name="Li H.-S."/>
            <person name="Huang Y.-H."/>
            <person name="Pang H."/>
        </authorList>
    </citation>
    <scope>NUCLEOTIDE SEQUENCE [LARGE SCALE GENOMIC DNA]</scope>
    <source>
        <strain evidence="3">SYSU_2023b</strain>
        <tissue evidence="3">Whole body</tissue>
    </source>
</reference>
<evidence type="ECO:0000256" key="1">
    <source>
        <dbReference type="SAM" id="Coils"/>
    </source>
</evidence>
<keyword evidence="1" id="KW-0175">Coiled coil</keyword>
<dbReference type="InterPro" id="IPR037689">
    <property type="entry name" value="BAG2"/>
</dbReference>
<comment type="caution">
    <text evidence="3">The sequence shown here is derived from an EMBL/GenBank/DDBJ whole genome shotgun (WGS) entry which is preliminary data.</text>
</comment>
<feature type="compositionally biased region" description="Low complexity" evidence="2">
    <location>
        <begin position="10"/>
        <end position="20"/>
    </location>
</feature>
<dbReference type="GO" id="GO:0000774">
    <property type="term" value="F:adenyl-nucleotide exchange factor activity"/>
    <property type="evidence" value="ECO:0007669"/>
    <property type="project" value="InterPro"/>
</dbReference>
<dbReference type="EMBL" id="JARQZJ010000042">
    <property type="protein sequence ID" value="KAK9877522.1"/>
    <property type="molecule type" value="Genomic_DNA"/>
</dbReference>
<evidence type="ECO:0000256" key="2">
    <source>
        <dbReference type="SAM" id="MobiDB-lite"/>
    </source>
</evidence>
<sequence>MDVDPIPLTSSSSAHMSSCSLPKIDENNSLDSKTPKERVIELLDVLESHVEKLRKEASQMEEERDQLLSSIDSVRNADVMSDLVESDKDDIHRYADRIMSRCLTVEVKILTQRDSLQEEALHQVNHLINGLIMCVKSDPDYAMAKCSSYMNACSPHVEQGVTDKHFESTLLGCTVDDQKRVKKRLQGLLKYFDKLNNVTSIL</sequence>
<keyword evidence="4" id="KW-1185">Reference proteome</keyword>
<dbReference type="GO" id="GO:0050821">
    <property type="term" value="P:protein stabilization"/>
    <property type="evidence" value="ECO:0007669"/>
    <property type="project" value="TreeGrafter"/>
</dbReference>
<name>A0AAW1U9Y5_9CUCU</name>
<feature type="region of interest" description="Disordered" evidence="2">
    <location>
        <begin position="1"/>
        <end position="33"/>
    </location>
</feature>
<organism evidence="3 4">
    <name type="scientific">Henosepilachna vigintioctopunctata</name>
    <dbReference type="NCBI Taxonomy" id="420089"/>
    <lineage>
        <taxon>Eukaryota</taxon>
        <taxon>Metazoa</taxon>
        <taxon>Ecdysozoa</taxon>
        <taxon>Arthropoda</taxon>
        <taxon>Hexapoda</taxon>
        <taxon>Insecta</taxon>
        <taxon>Pterygota</taxon>
        <taxon>Neoptera</taxon>
        <taxon>Endopterygota</taxon>
        <taxon>Coleoptera</taxon>
        <taxon>Polyphaga</taxon>
        <taxon>Cucujiformia</taxon>
        <taxon>Coccinelloidea</taxon>
        <taxon>Coccinellidae</taxon>
        <taxon>Epilachninae</taxon>
        <taxon>Epilachnini</taxon>
        <taxon>Henosepilachna</taxon>
    </lineage>
</organism>
<dbReference type="Gene3D" id="1.20.58.890">
    <property type="match status" value="1"/>
</dbReference>
<dbReference type="Proteomes" id="UP001431783">
    <property type="component" value="Unassembled WGS sequence"/>
</dbReference>
<protein>
    <recommendedName>
        <fullName evidence="5">BAG family molecular chaperone regulator 2</fullName>
    </recommendedName>
</protein>
<proteinExistence type="predicted"/>
<dbReference type="PANTHER" id="PTHR12334">
    <property type="entry name" value="BAG FAMILY MOLECULAR CHAPERONE REGULATOR 2"/>
    <property type="match status" value="1"/>
</dbReference>
<evidence type="ECO:0000313" key="3">
    <source>
        <dbReference type="EMBL" id="KAK9877522.1"/>
    </source>
</evidence>
<dbReference type="AlphaFoldDB" id="A0AAW1U9Y5"/>
<evidence type="ECO:0000313" key="4">
    <source>
        <dbReference type="Proteomes" id="UP001431783"/>
    </source>
</evidence>